<dbReference type="InterPro" id="IPR007848">
    <property type="entry name" value="Small_mtfrase_dom"/>
</dbReference>
<dbReference type="RefSeq" id="WP_092062879.1">
    <property type="nucleotide sequence ID" value="NZ_FOJU01000002.1"/>
</dbReference>
<dbReference type="InterPro" id="IPR002052">
    <property type="entry name" value="DNA_methylase_N6_adenine_CS"/>
</dbReference>
<dbReference type="Gene3D" id="3.40.50.150">
    <property type="entry name" value="Vaccinia Virus protein VP39"/>
    <property type="match status" value="1"/>
</dbReference>
<dbReference type="STRING" id="871651.SAMN05421688_1637"/>
<dbReference type="Proteomes" id="UP000198796">
    <property type="component" value="Unassembled WGS sequence"/>
</dbReference>
<dbReference type="Pfam" id="PF05175">
    <property type="entry name" value="MTS"/>
    <property type="match status" value="1"/>
</dbReference>
<dbReference type="GO" id="GO:0008757">
    <property type="term" value="F:S-adenosylmethionine-dependent methyltransferase activity"/>
    <property type="evidence" value="ECO:0007669"/>
    <property type="project" value="UniProtKB-ARBA"/>
</dbReference>
<dbReference type="PANTHER" id="PTHR47739">
    <property type="entry name" value="TRNA1(VAL) (ADENINE(37)-N6)-METHYLTRANSFERASE"/>
    <property type="match status" value="1"/>
</dbReference>
<organism evidence="4 5">
    <name type="scientific">Poseidonocella pacifica</name>
    <dbReference type="NCBI Taxonomy" id="871651"/>
    <lineage>
        <taxon>Bacteria</taxon>
        <taxon>Pseudomonadati</taxon>
        <taxon>Pseudomonadota</taxon>
        <taxon>Alphaproteobacteria</taxon>
        <taxon>Rhodobacterales</taxon>
        <taxon>Roseobacteraceae</taxon>
        <taxon>Poseidonocella</taxon>
    </lineage>
</organism>
<evidence type="ECO:0000313" key="4">
    <source>
        <dbReference type="EMBL" id="SFA90582.1"/>
    </source>
</evidence>
<accession>A0A1I0WP99</accession>
<keyword evidence="2" id="KW-0949">S-adenosyl-L-methionine</keyword>
<evidence type="ECO:0000259" key="3">
    <source>
        <dbReference type="Pfam" id="PF05175"/>
    </source>
</evidence>
<sequence>MSGFAEDALRADAFLGGRLKIWQPLRGYRAGIDPVLLAASLPVTSGESVLELGCGNGVALLCVAARVSELKLTGVERQADYADLARRNGAENDIPLEVITADLRDLPSEVRQTRYDHVIANPPYFVAGSRTPAAEAGREAGLGEETALQDWVHIAAKRTRPGGYVSMIQRADRLADLLVAMQPRLGSIEVLPIAPRVRREATLVLVRARAGGKGRFRLHAPLVLHSGEAHEKDGESYRPEVQAVLRECTALGWPR</sequence>
<dbReference type="InterPro" id="IPR050210">
    <property type="entry name" value="tRNA_Adenine-N(6)_MTase"/>
</dbReference>
<name>A0A1I0WP99_9RHOB</name>
<dbReference type="CDD" id="cd02440">
    <property type="entry name" value="AdoMet_MTases"/>
    <property type="match status" value="1"/>
</dbReference>
<keyword evidence="5" id="KW-1185">Reference proteome</keyword>
<dbReference type="GO" id="GO:0032259">
    <property type="term" value="P:methylation"/>
    <property type="evidence" value="ECO:0007669"/>
    <property type="project" value="UniProtKB-KW"/>
</dbReference>
<proteinExistence type="predicted"/>
<dbReference type="SUPFAM" id="SSF53335">
    <property type="entry name" value="S-adenosyl-L-methionine-dependent methyltransferases"/>
    <property type="match status" value="1"/>
</dbReference>
<keyword evidence="1 4" id="KW-0489">Methyltransferase</keyword>
<dbReference type="EMBL" id="FOJU01000002">
    <property type="protein sequence ID" value="SFA90582.1"/>
    <property type="molecule type" value="Genomic_DNA"/>
</dbReference>
<dbReference type="PROSITE" id="PS00092">
    <property type="entry name" value="N6_MTASE"/>
    <property type="match status" value="1"/>
</dbReference>
<gene>
    <name evidence="4" type="ORF">SAMN05421688_1637</name>
</gene>
<dbReference type="OrthoDB" id="5489421at2"/>
<feature type="domain" description="Methyltransferase small" evidence="3">
    <location>
        <begin position="36"/>
        <end position="127"/>
    </location>
</feature>
<evidence type="ECO:0000256" key="1">
    <source>
        <dbReference type="ARBA" id="ARBA00022603"/>
    </source>
</evidence>
<dbReference type="InterPro" id="IPR029063">
    <property type="entry name" value="SAM-dependent_MTases_sf"/>
</dbReference>
<reference evidence="4 5" key="1">
    <citation type="submission" date="2016-10" db="EMBL/GenBank/DDBJ databases">
        <authorList>
            <person name="de Groot N.N."/>
        </authorList>
    </citation>
    <scope>NUCLEOTIDE SEQUENCE [LARGE SCALE GENOMIC DNA]</scope>
    <source>
        <strain evidence="4 5">DSM 29316</strain>
    </source>
</reference>
<evidence type="ECO:0000256" key="2">
    <source>
        <dbReference type="ARBA" id="ARBA00022691"/>
    </source>
</evidence>
<keyword evidence="1 4" id="KW-0808">Transferase</keyword>
<dbReference type="GO" id="GO:0008170">
    <property type="term" value="F:N-methyltransferase activity"/>
    <property type="evidence" value="ECO:0007669"/>
    <property type="project" value="UniProtKB-ARBA"/>
</dbReference>
<protein>
    <submittedName>
        <fullName evidence="4">tRNA1(Val) A37 N6-methylase TrmN6</fullName>
    </submittedName>
</protein>
<evidence type="ECO:0000313" key="5">
    <source>
        <dbReference type="Proteomes" id="UP000198796"/>
    </source>
</evidence>
<dbReference type="AlphaFoldDB" id="A0A1I0WP99"/>
<dbReference type="PANTHER" id="PTHR47739:SF1">
    <property type="entry name" value="TRNA1(VAL) (ADENINE(37)-N6)-METHYLTRANSFERASE"/>
    <property type="match status" value="1"/>
</dbReference>
<dbReference type="GO" id="GO:0003676">
    <property type="term" value="F:nucleic acid binding"/>
    <property type="evidence" value="ECO:0007669"/>
    <property type="project" value="InterPro"/>
</dbReference>